<name>A0A562REI8_9BURK</name>
<dbReference type="AlphaFoldDB" id="A0A562REI8"/>
<reference evidence="1 2" key="1">
    <citation type="journal article" date="2015" name="Stand. Genomic Sci.">
        <title>Genomic Encyclopedia of Bacterial and Archaeal Type Strains, Phase III: the genomes of soil and plant-associated and newly described type strains.</title>
        <authorList>
            <person name="Whitman W.B."/>
            <person name="Woyke T."/>
            <person name="Klenk H.P."/>
            <person name="Zhou Y."/>
            <person name="Lilburn T.G."/>
            <person name="Beck B.J."/>
            <person name="De Vos P."/>
            <person name="Vandamme P."/>
            <person name="Eisen J.A."/>
            <person name="Garrity G."/>
            <person name="Hugenholtz P."/>
            <person name="Kyrpides N.C."/>
        </authorList>
    </citation>
    <scope>NUCLEOTIDE SEQUENCE [LARGE SCALE GENOMIC DNA]</scope>
    <source>
        <strain evidence="1 2">CGMCC 1.10822</strain>
    </source>
</reference>
<proteinExistence type="predicted"/>
<gene>
    <name evidence="1" type="ORF">IP91_01446</name>
</gene>
<dbReference type="Proteomes" id="UP000318431">
    <property type="component" value="Unassembled WGS sequence"/>
</dbReference>
<evidence type="ECO:0000313" key="1">
    <source>
        <dbReference type="EMBL" id="TWI67333.1"/>
    </source>
</evidence>
<protein>
    <submittedName>
        <fullName evidence="1">Uncharacterized protein</fullName>
    </submittedName>
</protein>
<comment type="caution">
    <text evidence="1">The sequence shown here is derived from an EMBL/GenBank/DDBJ whole genome shotgun (WGS) entry which is preliminary data.</text>
</comment>
<accession>A0A562REI8</accession>
<organism evidence="1 2">
    <name type="scientific">Pseudoduganella lurida</name>
    <dbReference type="NCBI Taxonomy" id="1036180"/>
    <lineage>
        <taxon>Bacteria</taxon>
        <taxon>Pseudomonadati</taxon>
        <taxon>Pseudomonadota</taxon>
        <taxon>Betaproteobacteria</taxon>
        <taxon>Burkholderiales</taxon>
        <taxon>Oxalobacteraceae</taxon>
        <taxon>Telluria group</taxon>
        <taxon>Pseudoduganella</taxon>
    </lineage>
</organism>
<evidence type="ECO:0000313" key="2">
    <source>
        <dbReference type="Proteomes" id="UP000318431"/>
    </source>
</evidence>
<sequence length="80" mass="8713">MPEIRIQNWIYIFVLGKIPSSLNANASNPFKDTNMTTATATLTNASTGNFTRLLNAFLAEVRRAVELAGAPYMNGPVPPM</sequence>
<dbReference type="EMBL" id="VLLB01000002">
    <property type="protein sequence ID" value="TWI67333.1"/>
    <property type="molecule type" value="Genomic_DNA"/>
</dbReference>
<keyword evidence="2" id="KW-1185">Reference proteome</keyword>